<keyword evidence="3 6" id="KW-0812">Transmembrane</keyword>
<name>A0A4U5PDJ9_STECR</name>
<accession>A0A4U5PDJ9</accession>
<proteinExistence type="inferred from homology"/>
<dbReference type="GO" id="GO:1902600">
    <property type="term" value="P:proton transmembrane transport"/>
    <property type="evidence" value="ECO:0007669"/>
    <property type="project" value="InterPro"/>
</dbReference>
<dbReference type="PANTHER" id="PTHR31102">
    <property type="match status" value="1"/>
</dbReference>
<feature type="domain" description="Cation/H+ exchanger transmembrane" evidence="7">
    <location>
        <begin position="146"/>
        <end position="533"/>
    </location>
</feature>
<comment type="subcellular location">
    <subcellularLocation>
        <location evidence="1">Membrane</location>
        <topology evidence="1">Multi-pass membrane protein</topology>
    </subcellularLocation>
</comment>
<evidence type="ECO:0000256" key="6">
    <source>
        <dbReference type="SAM" id="Phobius"/>
    </source>
</evidence>
<keyword evidence="4 6" id="KW-1133">Transmembrane helix</keyword>
<reference evidence="8 9" key="1">
    <citation type="journal article" date="2015" name="Genome Biol.">
        <title>Comparative genomics of Steinernema reveals deeply conserved gene regulatory networks.</title>
        <authorList>
            <person name="Dillman A.R."/>
            <person name="Macchietto M."/>
            <person name="Porter C.F."/>
            <person name="Rogers A."/>
            <person name="Williams B."/>
            <person name="Antoshechkin I."/>
            <person name="Lee M.M."/>
            <person name="Goodwin Z."/>
            <person name="Lu X."/>
            <person name="Lewis E.E."/>
            <person name="Goodrich-Blair H."/>
            <person name="Stock S.P."/>
            <person name="Adams B.J."/>
            <person name="Sternberg P.W."/>
            <person name="Mortazavi A."/>
        </authorList>
    </citation>
    <scope>NUCLEOTIDE SEQUENCE [LARGE SCALE GENOMIC DNA]</scope>
    <source>
        <strain evidence="8 9">ALL</strain>
    </source>
</reference>
<evidence type="ECO:0000313" key="8">
    <source>
        <dbReference type="EMBL" id="TKR94104.1"/>
    </source>
</evidence>
<protein>
    <recommendedName>
        <fullName evidence="7">Cation/H+ exchanger transmembrane domain-containing protein</fullName>
    </recommendedName>
</protein>
<feature type="transmembrane region" description="Helical" evidence="6">
    <location>
        <begin position="191"/>
        <end position="209"/>
    </location>
</feature>
<feature type="transmembrane region" description="Helical" evidence="6">
    <location>
        <begin position="330"/>
        <end position="349"/>
    </location>
</feature>
<feature type="transmembrane region" description="Helical" evidence="6">
    <location>
        <begin position="448"/>
        <end position="467"/>
    </location>
</feature>
<evidence type="ECO:0000256" key="4">
    <source>
        <dbReference type="ARBA" id="ARBA00022989"/>
    </source>
</evidence>
<dbReference type="Gene3D" id="1.20.1530.20">
    <property type="match status" value="1"/>
</dbReference>
<dbReference type="AlphaFoldDB" id="A0A4U5PDJ9"/>
<feature type="transmembrane region" description="Helical" evidence="6">
    <location>
        <begin position="382"/>
        <end position="399"/>
    </location>
</feature>
<evidence type="ECO:0000256" key="3">
    <source>
        <dbReference type="ARBA" id="ARBA00022692"/>
    </source>
</evidence>
<dbReference type="InterPro" id="IPR051843">
    <property type="entry name" value="CPA1_transporter"/>
</dbReference>
<feature type="transmembrane region" description="Helical" evidence="6">
    <location>
        <begin position="479"/>
        <end position="499"/>
    </location>
</feature>
<organism evidence="8 9">
    <name type="scientific">Steinernema carpocapsae</name>
    <name type="common">Entomopathogenic nematode</name>
    <dbReference type="NCBI Taxonomy" id="34508"/>
    <lineage>
        <taxon>Eukaryota</taxon>
        <taxon>Metazoa</taxon>
        <taxon>Ecdysozoa</taxon>
        <taxon>Nematoda</taxon>
        <taxon>Chromadorea</taxon>
        <taxon>Rhabditida</taxon>
        <taxon>Tylenchina</taxon>
        <taxon>Panagrolaimomorpha</taxon>
        <taxon>Strongyloidoidea</taxon>
        <taxon>Steinernematidae</taxon>
        <taxon>Steinernema</taxon>
    </lineage>
</organism>
<gene>
    <name evidence="8" type="ORF">L596_008435</name>
</gene>
<feature type="transmembrane region" description="Helical" evidence="6">
    <location>
        <begin position="134"/>
        <end position="155"/>
    </location>
</feature>
<dbReference type="OrthoDB" id="423807at2759"/>
<dbReference type="STRING" id="34508.A0A4U5PDJ9"/>
<keyword evidence="9" id="KW-1185">Reference proteome</keyword>
<feature type="transmembrane region" description="Helical" evidence="6">
    <location>
        <begin position="85"/>
        <end position="106"/>
    </location>
</feature>
<reference evidence="8 9" key="2">
    <citation type="journal article" date="2019" name="G3 (Bethesda)">
        <title>Hybrid Assembly of the Genome of the Entomopathogenic Nematode Steinernema carpocapsae Identifies the X-Chromosome.</title>
        <authorList>
            <person name="Serra L."/>
            <person name="Macchietto M."/>
            <person name="Macias-Munoz A."/>
            <person name="McGill C.J."/>
            <person name="Rodriguez I.M."/>
            <person name="Rodriguez B."/>
            <person name="Murad R."/>
            <person name="Mortazavi A."/>
        </authorList>
    </citation>
    <scope>NUCLEOTIDE SEQUENCE [LARGE SCALE GENOMIC DNA]</scope>
    <source>
        <strain evidence="8 9">ALL</strain>
    </source>
</reference>
<comment type="caution">
    <text evidence="8">The sequence shown here is derived from an EMBL/GenBank/DDBJ whole genome shotgun (WGS) entry which is preliminary data.</text>
</comment>
<evidence type="ECO:0000256" key="5">
    <source>
        <dbReference type="ARBA" id="ARBA00023136"/>
    </source>
</evidence>
<feature type="transmembrane region" description="Helical" evidence="6">
    <location>
        <begin position="419"/>
        <end position="436"/>
    </location>
</feature>
<feature type="transmembrane region" description="Helical" evidence="6">
    <location>
        <begin position="221"/>
        <end position="243"/>
    </location>
</feature>
<dbReference type="InterPro" id="IPR006153">
    <property type="entry name" value="Cation/H_exchanger_TM"/>
</dbReference>
<feature type="transmembrane region" description="Helical" evidence="6">
    <location>
        <begin position="249"/>
        <end position="271"/>
    </location>
</feature>
<feature type="transmembrane region" description="Helical" evidence="6">
    <location>
        <begin position="358"/>
        <end position="376"/>
    </location>
</feature>
<evidence type="ECO:0000259" key="7">
    <source>
        <dbReference type="Pfam" id="PF00999"/>
    </source>
</evidence>
<dbReference type="EMBL" id="AZBU02000002">
    <property type="protein sequence ID" value="TKR94104.1"/>
    <property type="molecule type" value="Genomic_DNA"/>
</dbReference>
<evidence type="ECO:0000256" key="2">
    <source>
        <dbReference type="ARBA" id="ARBA00007367"/>
    </source>
</evidence>
<dbReference type="GO" id="GO:0015297">
    <property type="term" value="F:antiporter activity"/>
    <property type="evidence" value="ECO:0007669"/>
    <property type="project" value="InterPro"/>
</dbReference>
<sequence>MMDTSPRRELTKCFPSAANSELTWRHRRSARGIYSNESILAMTVEYVEPTSLSEQKTPLSEESETRISIEEADETPIWKRIREEAFSVATFLLFVVLFYVGTASVLHKNPIFPFSGNNSEASAAGLPQDYSQKYVATILSVVIFLLASLASGCLVDLCKLPSLLGMLVIGIALRNIGGVSDVLFVENSVGIFIRKFAFVVILLRGGLGLDAGTLRRMKGTCLRLAFLPCTVEATVVALAAKLFLDLDFIYGFLLGFILAAVSPAVVVPGMLDIRDRGLGLKAGVSTLVTAAASIDDVYAITAFSLVLSLAMNSGDQSTWGLVLSVVRAPFEVIIGVIIGIVGGSVLCYLPPATSQRHFFRVVLLLSLASTLMFGSIALEAETVGPIAVLVAAFVVPFKWRDDLKKGETKTIEENALARMWNFCLQPLLFTLIGYQLDFSLLGRELLLSGSLVLTFGLSARIAVAYFAALGSGLNKKERLYVAFSWLPKATVQAALAPVVLDYVNQNPEKEPIRPVGTTILTIAVLSILLTAPVGAFLMRFTASKLLKKE</sequence>
<dbReference type="PANTHER" id="PTHR31102:SF1">
    <property type="entry name" value="CATION_H+ EXCHANGER DOMAIN-CONTAINING PROTEIN"/>
    <property type="match status" value="1"/>
</dbReference>
<keyword evidence="5 6" id="KW-0472">Membrane</keyword>
<evidence type="ECO:0000313" key="9">
    <source>
        <dbReference type="Proteomes" id="UP000298663"/>
    </source>
</evidence>
<comment type="similarity">
    <text evidence="2">Belongs to the monovalent cation:proton antiporter 1 (CPA1) transporter (TC 2.A.36) family.</text>
</comment>
<feature type="transmembrane region" description="Helical" evidence="6">
    <location>
        <begin position="162"/>
        <end position="185"/>
    </location>
</feature>
<dbReference type="GO" id="GO:0016020">
    <property type="term" value="C:membrane"/>
    <property type="evidence" value="ECO:0007669"/>
    <property type="project" value="UniProtKB-SubCell"/>
</dbReference>
<dbReference type="Pfam" id="PF00999">
    <property type="entry name" value="Na_H_Exchanger"/>
    <property type="match status" value="1"/>
</dbReference>
<dbReference type="InterPro" id="IPR038770">
    <property type="entry name" value="Na+/solute_symporter_sf"/>
</dbReference>
<feature type="transmembrane region" description="Helical" evidence="6">
    <location>
        <begin position="283"/>
        <end position="310"/>
    </location>
</feature>
<dbReference type="Proteomes" id="UP000298663">
    <property type="component" value="Unassembled WGS sequence"/>
</dbReference>
<evidence type="ECO:0000256" key="1">
    <source>
        <dbReference type="ARBA" id="ARBA00004141"/>
    </source>
</evidence>
<feature type="transmembrane region" description="Helical" evidence="6">
    <location>
        <begin position="519"/>
        <end position="538"/>
    </location>
</feature>